<dbReference type="Pfam" id="PF07690">
    <property type="entry name" value="MFS_1"/>
    <property type="match status" value="1"/>
</dbReference>
<dbReference type="Gene3D" id="1.20.1250.20">
    <property type="entry name" value="MFS general substrate transporter like domains"/>
    <property type="match status" value="2"/>
</dbReference>
<dbReference type="InterPro" id="IPR011701">
    <property type="entry name" value="MFS"/>
</dbReference>
<keyword evidence="9" id="KW-1185">Reference proteome</keyword>
<dbReference type="AlphaFoldDB" id="A0A4Q4ZN87"/>
<comment type="caution">
    <text evidence="8">The sequence shown here is derived from an EMBL/GenBank/DDBJ whole genome shotgun (WGS) entry which is preliminary data.</text>
</comment>
<dbReference type="Proteomes" id="UP000295198">
    <property type="component" value="Unassembled WGS sequence"/>
</dbReference>
<feature type="transmembrane region" description="Helical" evidence="6">
    <location>
        <begin position="321"/>
        <end position="344"/>
    </location>
</feature>
<dbReference type="InterPro" id="IPR052425">
    <property type="entry name" value="Uncharacterized_MFS-type"/>
</dbReference>
<dbReference type="PANTHER" id="PTHR42688">
    <property type="entry name" value="CONSERVED PROTEIN"/>
    <property type="match status" value="1"/>
</dbReference>
<evidence type="ECO:0000313" key="8">
    <source>
        <dbReference type="EMBL" id="RYP89121.1"/>
    </source>
</evidence>
<evidence type="ECO:0000256" key="4">
    <source>
        <dbReference type="ARBA" id="ARBA00022989"/>
    </source>
</evidence>
<keyword evidence="5 6" id="KW-0472">Membrane</keyword>
<name>A0A4Q4ZN87_9ACTN</name>
<feature type="transmembrane region" description="Helical" evidence="6">
    <location>
        <begin position="202"/>
        <end position="225"/>
    </location>
</feature>
<dbReference type="EMBL" id="SDKM01000001">
    <property type="protein sequence ID" value="RYP89121.1"/>
    <property type="molecule type" value="Genomic_DNA"/>
</dbReference>
<keyword evidence="4 6" id="KW-1133">Transmembrane helix</keyword>
<gene>
    <name evidence="8" type="ORF">EKO23_01190</name>
</gene>
<feature type="domain" description="Major facilitator superfamily (MFS) profile" evidence="7">
    <location>
        <begin position="1"/>
        <end position="371"/>
    </location>
</feature>
<feature type="transmembrane region" description="Helical" evidence="6">
    <location>
        <begin position="57"/>
        <end position="90"/>
    </location>
</feature>
<evidence type="ECO:0000256" key="2">
    <source>
        <dbReference type="ARBA" id="ARBA00022475"/>
    </source>
</evidence>
<evidence type="ECO:0000259" key="7">
    <source>
        <dbReference type="PROSITE" id="PS50850"/>
    </source>
</evidence>
<reference evidence="8 9" key="1">
    <citation type="submission" date="2019-01" db="EMBL/GenBank/DDBJ databases">
        <title>Nocardioides guangzhouensis sp. nov., an actinobacterium isolated from soil.</title>
        <authorList>
            <person name="Fu Y."/>
            <person name="Cai Y."/>
            <person name="Lin Z."/>
            <person name="Chen P."/>
        </authorList>
    </citation>
    <scope>NUCLEOTIDE SEQUENCE [LARGE SCALE GENOMIC DNA]</scope>
    <source>
        <strain evidence="8 9">130</strain>
    </source>
</reference>
<keyword evidence="2" id="KW-1003">Cell membrane</keyword>
<sequence length="376" mass="37087">MVYEGMRSIAGPFLASLGASALTVGVVTGAGEGIALVLRLVAGPIADRTQRHWALTILGYAMTAVCVPLLAVAPALGSLGLGVAAALILLERTGKALRSPSKSVLLAAAAHAVGRGKGFGVHKALDQVGAFAGPLVVAGVVAVSGTIWPAFALLAIPGAVSLVLLAVLRTRLAVSSVEPAPAAPAPRVAPGGRPRLPGTFHAFATAVAVSTAGLMTFGIFGYHLVDAGLVSDAGVPVVYAGAMAAGAVSALAAGAAYDRWNHAVLLLLPALVAPVPALALAGSLGPVLAGIGLWGAATGIQDSTVKALVADLVAPAGRATAYGVFAAYQGVAALVGGTVAGALYRDHATLLATGIAVLQVAAYLPLVRALRAARLH</sequence>
<dbReference type="GO" id="GO:0005886">
    <property type="term" value="C:plasma membrane"/>
    <property type="evidence" value="ECO:0007669"/>
    <property type="project" value="UniProtKB-SubCell"/>
</dbReference>
<dbReference type="InterPro" id="IPR020846">
    <property type="entry name" value="MFS_dom"/>
</dbReference>
<dbReference type="OrthoDB" id="9803985at2"/>
<evidence type="ECO:0000256" key="3">
    <source>
        <dbReference type="ARBA" id="ARBA00022692"/>
    </source>
</evidence>
<evidence type="ECO:0000256" key="5">
    <source>
        <dbReference type="ARBA" id="ARBA00023136"/>
    </source>
</evidence>
<feature type="transmembrane region" description="Helical" evidence="6">
    <location>
        <begin position="264"/>
        <end position="285"/>
    </location>
</feature>
<evidence type="ECO:0000313" key="9">
    <source>
        <dbReference type="Proteomes" id="UP000295198"/>
    </source>
</evidence>
<dbReference type="GO" id="GO:0022857">
    <property type="term" value="F:transmembrane transporter activity"/>
    <property type="evidence" value="ECO:0007669"/>
    <property type="project" value="InterPro"/>
</dbReference>
<comment type="subcellular location">
    <subcellularLocation>
        <location evidence="1">Cell membrane</location>
        <topology evidence="1">Multi-pass membrane protein</topology>
    </subcellularLocation>
</comment>
<feature type="transmembrane region" description="Helical" evidence="6">
    <location>
        <begin position="237"/>
        <end position="257"/>
    </location>
</feature>
<feature type="transmembrane region" description="Helical" evidence="6">
    <location>
        <begin position="350"/>
        <end position="370"/>
    </location>
</feature>
<evidence type="ECO:0000256" key="6">
    <source>
        <dbReference type="SAM" id="Phobius"/>
    </source>
</evidence>
<dbReference type="InterPro" id="IPR036259">
    <property type="entry name" value="MFS_trans_sf"/>
</dbReference>
<protein>
    <submittedName>
        <fullName evidence="8">MFS transporter</fullName>
    </submittedName>
</protein>
<dbReference type="PANTHER" id="PTHR42688:SF1">
    <property type="entry name" value="BLR5212 PROTEIN"/>
    <property type="match status" value="1"/>
</dbReference>
<dbReference type="PROSITE" id="PS50850">
    <property type="entry name" value="MFS"/>
    <property type="match status" value="1"/>
</dbReference>
<dbReference type="SUPFAM" id="SSF103473">
    <property type="entry name" value="MFS general substrate transporter"/>
    <property type="match status" value="1"/>
</dbReference>
<organism evidence="8 9">
    <name type="scientific">Nocardioides guangzhouensis</name>
    <dbReference type="NCBI Taxonomy" id="2497878"/>
    <lineage>
        <taxon>Bacteria</taxon>
        <taxon>Bacillati</taxon>
        <taxon>Actinomycetota</taxon>
        <taxon>Actinomycetes</taxon>
        <taxon>Propionibacteriales</taxon>
        <taxon>Nocardioidaceae</taxon>
        <taxon>Nocardioides</taxon>
    </lineage>
</organism>
<accession>A0A4Q4ZN87</accession>
<keyword evidence="3 6" id="KW-0812">Transmembrane</keyword>
<feature type="transmembrane region" description="Helical" evidence="6">
    <location>
        <begin position="150"/>
        <end position="168"/>
    </location>
</feature>
<proteinExistence type="predicted"/>
<dbReference type="CDD" id="cd17370">
    <property type="entry name" value="MFS_MJ1317_like"/>
    <property type="match status" value="1"/>
</dbReference>
<evidence type="ECO:0000256" key="1">
    <source>
        <dbReference type="ARBA" id="ARBA00004651"/>
    </source>
</evidence>